<dbReference type="InterPro" id="IPR004421">
    <property type="entry name" value="Carbamoyltransferase_HypF"/>
</dbReference>
<dbReference type="GO" id="GO:0003725">
    <property type="term" value="F:double-stranded RNA binding"/>
    <property type="evidence" value="ECO:0007669"/>
    <property type="project" value="InterPro"/>
</dbReference>
<evidence type="ECO:0000256" key="1">
    <source>
        <dbReference type="ARBA" id="ARBA00004711"/>
    </source>
</evidence>
<dbReference type="PROSITE" id="PS00150">
    <property type="entry name" value="ACYLPHOSPHATASE_1"/>
    <property type="match status" value="1"/>
</dbReference>
<feature type="domain" description="Acylphosphatase-like" evidence="10">
    <location>
        <begin position="10"/>
        <end position="96"/>
    </location>
</feature>
<name>A0A7V2B1L0_RHOMR</name>
<dbReference type="NCBIfam" id="TIGR00143">
    <property type="entry name" value="hypF"/>
    <property type="match status" value="1"/>
</dbReference>
<dbReference type="UniPathway" id="UPA00335"/>
<dbReference type="InterPro" id="IPR017945">
    <property type="entry name" value="DHBP_synth_RibB-like_a/b_dom"/>
</dbReference>
<organism evidence="12">
    <name type="scientific">Rhodothermus marinus</name>
    <name type="common">Rhodothermus obamensis</name>
    <dbReference type="NCBI Taxonomy" id="29549"/>
    <lineage>
        <taxon>Bacteria</taxon>
        <taxon>Pseudomonadati</taxon>
        <taxon>Rhodothermota</taxon>
        <taxon>Rhodothermia</taxon>
        <taxon>Rhodothermales</taxon>
        <taxon>Rhodothermaceae</taxon>
        <taxon>Rhodothermus</taxon>
    </lineage>
</organism>
<dbReference type="InterPro" id="IPR001792">
    <property type="entry name" value="Acylphosphatase-like_dom"/>
</dbReference>
<dbReference type="GO" id="GO:0016874">
    <property type="term" value="F:ligase activity"/>
    <property type="evidence" value="ECO:0007669"/>
    <property type="project" value="UniProtKB-UniRule"/>
</dbReference>
<dbReference type="Pfam" id="PF07503">
    <property type="entry name" value="zf-HYPF"/>
    <property type="match status" value="2"/>
</dbReference>
<gene>
    <name evidence="12" type="primary">hypF</name>
    <name evidence="12" type="ORF">ENO59_08910</name>
</gene>
<reference evidence="12" key="1">
    <citation type="journal article" date="2020" name="mSystems">
        <title>Genome- and Community-Level Interaction Insights into Carbon Utilization and Element Cycling Functions of Hydrothermarchaeota in Hydrothermal Sediment.</title>
        <authorList>
            <person name="Zhou Z."/>
            <person name="Liu Y."/>
            <person name="Xu W."/>
            <person name="Pan J."/>
            <person name="Luo Z.H."/>
            <person name="Li M."/>
        </authorList>
    </citation>
    <scope>NUCLEOTIDE SEQUENCE [LARGE SCALE GENOMIC DNA]</scope>
    <source>
        <strain evidence="12">SpSt-143</strain>
    </source>
</reference>
<evidence type="ECO:0000256" key="2">
    <source>
        <dbReference type="ARBA" id="ARBA00008097"/>
    </source>
</evidence>
<dbReference type="GO" id="GO:0051604">
    <property type="term" value="P:protein maturation"/>
    <property type="evidence" value="ECO:0007669"/>
    <property type="project" value="TreeGrafter"/>
</dbReference>
<dbReference type="GO" id="GO:0003998">
    <property type="term" value="F:acylphosphatase activity"/>
    <property type="evidence" value="ECO:0007669"/>
    <property type="project" value="UniProtKB-EC"/>
</dbReference>
<feature type="active site" evidence="9">
    <location>
        <position position="25"/>
    </location>
</feature>
<dbReference type="EC" id="6.2.-.-" evidence="8"/>
<evidence type="ECO:0000256" key="6">
    <source>
        <dbReference type="ARBA" id="ARBA00022833"/>
    </source>
</evidence>
<comment type="pathway">
    <text evidence="1">Protein modification; [NiFe] hydrogenase maturation.</text>
</comment>
<dbReference type="SUPFAM" id="SSF54975">
    <property type="entry name" value="Acylphosphatase/BLUF domain-like"/>
    <property type="match status" value="1"/>
</dbReference>
<evidence type="ECO:0000256" key="4">
    <source>
        <dbReference type="ARBA" id="ARBA00022723"/>
    </source>
</evidence>
<dbReference type="Pfam" id="PF01300">
    <property type="entry name" value="Sua5_yciO_yrdC"/>
    <property type="match status" value="1"/>
</dbReference>
<evidence type="ECO:0000256" key="5">
    <source>
        <dbReference type="ARBA" id="ARBA00022771"/>
    </source>
</evidence>
<dbReference type="InterPro" id="IPR036046">
    <property type="entry name" value="Acylphosphatase-like_dom_sf"/>
</dbReference>
<dbReference type="InterPro" id="IPR006070">
    <property type="entry name" value="Sua5-like_dom"/>
</dbReference>
<dbReference type="Pfam" id="PF22521">
    <property type="entry name" value="HypF_C_2"/>
    <property type="match status" value="1"/>
</dbReference>
<accession>A0A7V2B1L0</accession>
<keyword evidence="4" id="KW-0479">Metal-binding</keyword>
<keyword evidence="3" id="KW-0436">Ligase</keyword>
<dbReference type="Pfam" id="PF00708">
    <property type="entry name" value="Acylphosphatase"/>
    <property type="match status" value="1"/>
</dbReference>
<evidence type="ECO:0000313" key="12">
    <source>
        <dbReference type="EMBL" id="HER96619.1"/>
    </source>
</evidence>
<dbReference type="Gene3D" id="3.90.870.50">
    <property type="match status" value="1"/>
</dbReference>
<evidence type="ECO:0000256" key="8">
    <source>
        <dbReference type="PIRNR" id="PIRNR006256"/>
    </source>
</evidence>
<evidence type="ECO:0000256" key="7">
    <source>
        <dbReference type="ARBA" id="ARBA00048220"/>
    </source>
</evidence>
<keyword evidence="9" id="KW-0378">Hydrolase</keyword>
<comment type="catalytic activity">
    <reaction evidence="9">
        <text>an acyl phosphate + H2O = a carboxylate + phosphate + H(+)</text>
        <dbReference type="Rhea" id="RHEA:14965"/>
        <dbReference type="ChEBI" id="CHEBI:15377"/>
        <dbReference type="ChEBI" id="CHEBI:15378"/>
        <dbReference type="ChEBI" id="CHEBI:29067"/>
        <dbReference type="ChEBI" id="CHEBI:43474"/>
        <dbReference type="ChEBI" id="CHEBI:59918"/>
        <dbReference type="EC" id="3.6.1.7"/>
    </reaction>
</comment>
<dbReference type="GO" id="GO:0016743">
    <property type="term" value="F:carboxyl- or carbamoyltransferase activity"/>
    <property type="evidence" value="ECO:0007669"/>
    <property type="project" value="UniProtKB-UniRule"/>
</dbReference>
<proteinExistence type="inferred from homology"/>
<keyword evidence="12" id="KW-0808">Transferase</keyword>
<keyword evidence="5" id="KW-0863">Zinc-finger</keyword>
<keyword evidence="6" id="KW-0862">Zinc</keyword>
<dbReference type="PROSITE" id="PS51160">
    <property type="entry name" value="ACYLPHOSPHATASE_3"/>
    <property type="match status" value="1"/>
</dbReference>
<feature type="active site" evidence="9">
    <location>
        <position position="43"/>
    </location>
</feature>
<comment type="caution">
    <text evidence="12">The sequence shown here is derived from an EMBL/GenBank/DDBJ whole genome shotgun (WGS) entry which is preliminary data.</text>
</comment>
<dbReference type="Gene3D" id="3.30.420.360">
    <property type="match status" value="1"/>
</dbReference>
<dbReference type="InterPro" id="IPR017968">
    <property type="entry name" value="Acylphosphatase_CS"/>
</dbReference>
<dbReference type="PIRSF" id="PIRSF006256">
    <property type="entry name" value="CMPcnvr_hdrg_mat"/>
    <property type="match status" value="1"/>
</dbReference>
<comment type="similarity">
    <text evidence="2 8">Belongs to the carbamoyltransferase HypF family.</text>
</comment>
<dbReference type="Gene3D" id="3.30.110.120">
    <property type="match status" value="1"/>
</dbReference>
<evidence type="ECO:0000259" key="11">
    <source>
        <dbReference type="PROSITE" id="PS51163"/>
    </source>
</evidence>
<dbReference type="AlphaFoldDB" id="A0A7V2B1L0"/>
<dbReference type="PANTHER" id="PTHR42959:SF1">
    <property type="entry name" value="CARBAMOYLTRANSFERASE HYPF"/>
    <property type="match status" value="1"/>
</dbReference>
<protein>
    <recommendedName>
        <fullName evidence="8">Carbamoyltransferase</fullName>
        <ecNumber evidence="8">6.2.-.-</ecNumber>
    </recommendedName>
</protein>
<dbReference type="SUPFAM" id="SSF55821">
    <property type="entry name" value="YrdC/RibB"/>
    <property type="match status" value="1"/>
</dbReference>
<dbReference type="EMBL" id="DSGB01000006">
    <property type="protein sequence ID" value="HER96619.1"/>
    <property type="molecule type" value="Genomic_DNA"/>
</dbReference>
<evidence type="ECO:0000256" key="3">
    <source>
        <dbReference type="ARBA" id="ARBA00022598"/>
    </source>
</evidence>
<dbReference type="GO" id="GO:0008270">
    <property type="term" value="F:zinc ion binding"/>
    <property type="evidence" value="ECO:0007669"/>
    <property type="project" value="UniProtKB-KW"/>
</dbReference>
<evidence type="ECO:0000259" key="10">
    <source>
        <dbReference type="PROSITE" id="PS51160"/>
    </source>
</evidence>
<comment type="catalytic activity">
    <reaction evidence="7">
        <text>C-terminal L-cysteinyl-[HypE protein] + carbamoyl phosphate + ATP + H2O = C-terminal S-carboxamide-L-cysteinyl-[HypE protein] + AMP + phosphate + diphosphate + H(+)</text>
        <dbReference type="Rhea" id="RHEA:55636"/>
        <dbReference type="Rhea" id="RHEA-COMP:14247"/>
        <dbReference type="Rhea" id="RHEA-COMP:14392"/>
        <dbReference type="ChEBI" id="CHEBI:15377"/>
        <dbReference type="ChEBI" id="CHEBI:15378"/>
        <dbReference type="ChEBI" id="CHEBI:30616"/>
        <dbReference type="ChEBI" id="CHEBI:33019"/>
        <dbReference type="ChEBI" id="CHEBI:43474"/>
        <dbReference type="ChEBI" id="CHEBI:58228"/>
        <dbReference type="ChEBI" id="CHEBI:76913"/>
        <dbReference type="ChEBI" id="CHEBI:139126"/>
        <dbReference type="ChEBI" id="CHEBI:456215"/>
    </reaction>
</comment>
<dbReference type="PROSITE" id="PS51163">
    <property type="entry name" value="YRDC"/>
    <property type="match status" value="1"/>
</dbReference>
<evidence type="ECO:0000256" key="9">
    <source>
        <dbReference type="PROSITE-ProRule" id="PRU00520"/>
    </source>
</evidence>
<dbReference type="InterPro" id="IPR011125">
    <property type="entry name" value="Znf_HypF"/>
</dbReference>
<dbReference type="InterPro" id="IPR041440">
    <property type="entry name" value="HypF_C"/>
</dbReference>
<dbReference type="PANTHER" id="PTHR42959">
    <property type="entry name" value="CARBAMOYLTRANSFERASE"/>
    <property type="match status" value="1"/>
</dbReference>
<dbReference type="Gene3D" id="3.30.420.40">
    <property type="match status" value="1"/>
</dbReference>
<feature type="domain" description="YrdC-like" evidence="11">
    <location>
        <begin position="207"/>
        <end position="394"/>
    </location>
</feature>
<dbReference type="InterPro" id="IPR055128">
    <property type="entry name" value="HypF_C_2"/>
</dbReference>
<dbReference type="Pfam" id="PF17788">
    <property type="entry name" value="HypF_C"/>
    <property type="match status" value="1"/>
</dbReference>
<dbReference type="InterPro" id="IPR051060">
    <property type="entry name" value="Carbamoyltrans_HypF-like"/>
</dbReference>
<sequence>MRSNTRRLIRWRLHVEGAVQGVGFRPFVYRLAQQMGLQGRVYNDTRGVIIEIEGTRERLKAFYTQLVQAPPPAARIARITCEELPPAGYHHFIIAESHAAGLKQAFILPDLATCPDCLRELLDPADRRYRYPFINCTNCGPRFTIVERLPYDRANTTMRAFRMCARCQAEYDDPQNRRFHAQPNACPDCGPQLQLWDQAGHVLAERDEALRQATEAIRQGQIVAVKGLGGFHLIVDARNEAAVHRLRLRKNREAKPFALMYPSLEAVQAHAFVSASEAALLSSSAAPIVLLRRTEASWDALAPSVAPGNPYLGIMLPYTPLHHLLLQELDFPVVATSGNRSEEPICTSEHEALTRLSGLADLFLVHNRPIARYCDDSVVRLVAGQPVFLRRARGYAPLPVQLAEDWPDRPLQVLAVGGHLKNTVALAVGHTVWLSQHIGDLETAEARAAFVRVINDLQQLYEQGPEAVACDAHPDYASTHHAYRLKRPVTTVQHHLAHVWACMAEHHLKPPVVGFAWDGTGYGPDGTVWGGECFLITSERALRLAYLRPFRLPGGEAALREPRRAALGLLHSWKGAEALELVPSMREVFSPTEHQLLCRMLERGLNAPWTTSVGRLFDAVAALLGLCLYNRFEGEAAMRLEFEAEKAAASGMPYSLTLQPQGHQLVLDWGPLLEALLADHRQGVPKSLMARRFHDGLAVAIPHIAQHIGCSHVVLSGGCFQNRLLTESALRLLRTAGFLPYIHRQLPPGDGSLALGQVAALRWGITQPEQPCA</sequence>